<reference evidence="3" key="3">
    <citation type="journal article" date="2017" name="Nature">
        <title>Genome sequence of the progenitor of the wheat D genome Aegilops tauschii.</title>
        <authorList>
            <person name="Luo M.C."/>
            <person name="Gu Y.Q."/>
            <person name="Puiu D."/>
            <person name="Wang H."/>
            <person name="Twardziok S.O."/>
            <person name="Deal K.R."/>
            <person name="Huo N."/>
            <person name="Zhu T."/>
            <person name="Wang L."/>
            <person name="Wang Y."/>
            <person name="McGuire P.E."/>
            <person name="Liu S."/>
            <person name="Long H."/>
            <person name="Ramasamy R.K."/>
            <person name="Rodriguez J.C."/>
            <person name="Van S.L."/>
            <person name="Yuan L."/>
            <person name="Wang Z."/>
            <person name="Xia Z."/>
            <person name="Xiao L."/>
            <person name="Anderson O.D."/>
            <person name="Ouyang S."/>
            <person name="Liang Y."/>
            <person name="Zimin A.V."/>
            <person name="Pertea G."/>
            <person name="Qi P."/>
            <person name="Bennetzen J.L."/>
            <person name="Dai X."/>
            <person name="Dawson M.W."/>
            <person name="Muller H.G."/>
            <person name="Kugler K."/>
            <person name="Rivarola-Duarte L."/>
            <person name="Spannagl M."/>
            <person name="Mayer K.F.X."/>
            <person name="Lu F.H."/>
            <person name="Bevan M.W."/>
            <person name="Leroy P."/>
            <person name="Li P."/>
            <person name="You F.M."/>
            <person name="Sun Q."/>
            <person name="Liu Z."/>
            <person name="Lyons E."/>
            <person name="Wicker T."/>
            <person name="Salzberg S.L."/>
            <person name="Devos K.M."/>
            <person name="Dvorak J."/>
        </authorList>
    </citation>
    <scope>NUCLEOTIDE SEQUENCE [LARGE SCALE GENOMIC DNA]</scope>
    <source>
        <strain evidence="3">cv. AL8/78</strain>
    </source>
</reference>
<dbReference type="Pfam" id="PF10539">
    <property type="entry name" value="Dev_Cell_Death"/>
    <property type="match status" value="1"/>
</dbReference>
<dbReference type="Gramene" id="AET5Gv21089900.1">
    <property type="protein sequence ID" value="AET5Gv21089900.1"/>
    <property type="gene ID" value="AET5Gv21089900"/>
</dbReference>
<evidence type="ECO:0000313" key="4">
    <source>
        <dbReference type="Proteomes" id="UP000015105"/>
    </source>
</evidence>
<dbReference type="SMART" id="SM00767">
    <property type="entry name" value="DCD"/>
    <property type="match status" value="1"/>
</dbReference>
<dbReference type="InterPro" id="IPR044832">
    <property type="entry name" value="NRP-like"/>
</dbReference>
<dbReference type="EnsemblPlants" id="AET5Gv21089900.1">
    <property type="protein sequence ID" value="AET5Gv21089900.1"/>
    <property type="gene ID" value="AET5Gv21089900"/>
</dbReference>
<sequence length="100" mass="10810">SGRGCPSSSTTTPPISSTASSRAASFGGANIDPAAWEDKKCNGESRFPAQVRVATRKICGPLEEDAFRPILHHYDGPKFRLELSITEALSLLDIFEDKDD</sequence>
<dbReference type="InterPro" id="IPR013989">
    <property type="entry name" value="Dev_and_cell_death_domain"/>
</dbReference>
<feature type="domain" description="DCD" evidence="2">
    <location>
        <begin position="1"/>
        <end position="97"/>
    </location>
</feature>
<dbReference type="AlphaFoldDB" id="A0A453M8A1"/>
<dbReference type="GO" id="GO:0034976">
    <property type="term" value="P:response to endoplasmic reticulum stress"/>
    <property type="evidence" value="ECO:0007669"/>
    <property type="project" value="InterPro"/>
</dbReference>
<organism evidence="3 4">
    <name type="scientific">Aegilops tauschii subsp. strangulata</name>
    <name type="common">Goatgrass</name>
    <dbReference type="NCBI Taxonomy" id="200361"/>
    <lineage>
        <taxon>Eukaryota</taxon>
        <taxon>Viridiplantae</taxon>
        <taxon>Streptophyta</taxon>
        <taxon>Embryophyta</taxon>
        <taxon>Tracheophyta</taxon>
        <taxon>Spermatophyta</taxon>
        <taxon>Magnoliopsida</taxon>
        <taxon>Liliopsida</taxon>
        <taxon>Poales</taxon>
        <taxon>Poaceae</taxon>
        <taxon>BOP clade</taxon>
        <taxon>Pooideae</taxon>
        <taxon>Triticodae</taxon>
        <taxon>Triticeae</taxon>
        <taxon>Triticinae</taxon>
        <taxon>Aegilops</taxon>
    </lineage>
</organism>
<keyword evidence="4" id="KW-1185">Reference proteome</keyword>
<name>A0A453M8A1_AEGTS</name>
<dbReference type="PANTHER" id="PTHR46034:SF32">
    <property type="entry name" value="DCD DOMAIN-CONTAINING PROTEIN NRP-B"/>
    <property type="match status" value="1"/>
</dbReference>
<evidence type="ECO:0000259" key="2">
    <source>
        <dbReference type="PROSITE" id="PS51222"/>
    </source>
</evidence>
<reference evidence="4" key="1">
    <citation type="journal article" date="2014" name="Science">
        <title>Ancient hybridizations among the ancestral genomes of bread wheat.</title>
        <authorList>
            <consortium name="International Wheat Genome Sequencing Consortium,"/>
            <person name="Marcussen T."/>
            <person name="Sandve S.R."/>
            <person name="Heier L."/>
            <person name="Spannagl M."/>
            <person name="Pfeifer M."/>
            <person name="Jakobsen K.S."/>
            <person name="Wulff B.B."/>
            <person name="Steuernagel B."/>
            <person name="Mayer K.F."/>
            <person name="Olsen O.A."/>
        </authorList>
    </citation>
    <scope>NUCLEOTIDE SEQUENCE [LARGE SCALE GENOMIC DNA]</scope>
    <source>
        <strain evidence="4">cv. AL8/78</strain>
    </source>
</reference>
<dbReference type="PANTHER" id="PTHR46034">
    <property type="match status" value="1"/>
</dbReference>
<dbReference type="PROSITE" id="PS51222">
    <property type="entry name" value="DCD"/>
    <property type="match status" value="1"/>
</dbReference>
<evidence type="ECO:0000313" key="3">
    <source>
        <dbReference type="EnsemblPlants" id="AET5Gv21089900.1"/>
    </source>
</evidence>
<protein>
    <recommendedName>
        <fullName evidence="2">DCD domain-containing protein</fullName>
    </recommendedName>
</protein>
<evidence type="ECO:0000256" key="1">
    <source>
        <dbReference type="SAM" id="MobiDB-lite"/>
    </source>
</evidence>
<accession>A0A453M8A1</accession>
<reference evidence="3" key="5">
    <citation type="journal article" date="2021" name="G3 (Bethesda)">
        <title>Aegilops tauschii genome assembly Aet v5.0 features greater sequence contiguity and improved annotation.</title>
        <authorList>
            <person name="Wang L."/>
            <person name="Zhu T."/>
            <person name="Rodriguez J.C."/>
            <person name="Deal K.R."/>
            <person name="Dubcovsky J."/>
            <person name="McGuire P.E."/>
            <person name="Lux T."/>
            <person name="Spannagl M."/>
            <person name="Mayer K.F.X."/>
            <person name="Baldrich P."/>
            <person name="Meyers B.C."/>
            <person name="Huo N."/>
            <person name="Gu Y.Q."/>
            <person name="Zhou H."/>
            <person name="Devos K.M."/>
            <person name="Bennetzen J.L."/>
            <person name="Unver T."/>
            <person name="Budak H."/>
            <person name="Gulick P.J."/>
            <person name="Galiba G."/>
            <person name="Kalapos B."/>
            <person name="Nelson D.R."/>
            <person name="Li P."/>
            <person name="You F.M."/>
            <person name="Luo M.C."/>
            <person name="Dvorak J."/>
        </authorList>
    </citation>
    <scope>NUCLEOTIDE SEQUENCE [LARGE SCALE GENOMIC DNA]</scope>
    <source>
        <strain evidence="3">cv. AL8/78</strain>
    </source>
</reference>
<proteinExistence type="predicted"/>
<reference evidence="3" key="4">
    <citation type="submission" date="2019-03" db="UniProtKB">
        <authorList>
            <consortium name="EnsemblPlants"/>
        </authorList>
    </citation>
    <scope>IDENTIFICATION</scope>
</reference>
<reference evidence="4" key="2">
    <citation type="journal article" date="2017" name="Nat. Plants">
        <title>The Aegilops tauschii genome reveals multiple impacts of transposons.</title>
        <authorList>
            <person name="Zhao G."/>
            <person name="Zou C."/>
            <person name="Li K."/>
            <person name="Wang K."/>
            <person name="Li T."/>
            <person name="Gao L."/>
            <person name="Zhang X."/>
            <person name="Wang H."/>
            <person name="Yang Z."/>
            <person name="Liu X."/>
            <person name="Jiang W."/>
            <person name="Mao L."/>
            <person name="Kong X."/>
            <person name="Jiao Y."/>
            <person name="Jia J."/>
        </authorList>
    </citation>
    <scope>NUCLEOTIDE SEQUENCE [LARGE SCALE GENOMIC DNA]</scope>
    <source>
        <strain evidence="4">cv. AL8/78</strain>
    </source>
</reference>
<dbReference type="Proteomes" id="UP000015105">
    <property type="component" value="Chromosome 5D"/>
</dbReference>
<feature type="region of interest" description="Disordered" evidence="1">
    <location>
        <begin position="1"/>
        <end position="26"/>
    </location>
</feature>